<keyword evidence="2" id="KW-1185">Reference proteome</keyword>
<name>A0ABP5U155_9ACTN</name>
<dbReference type="RefSeq" id="WP_344616490.1">
    <property type="nucleotide sequence ID" value="NZ_BAAARV010000065.1"/>
</dbReference>
<protein>
    <submittedName>
        <fullName evidence="1">DUF1876 domain-containing protein</fullName>
    </submittedName>
</protein>
<dbReference type="EMBL" id="BAAARV010000065">
    <property type="protein sequence ID" value="GAA2366934.1"/>
    <property type="molecule type" value="Genomic_DNA"/>
</dbReference>
<dbReference type="SUPFAM" id="SSF143212">
    <property type="entry name" value="Rv2632c-like"/>
    <property type="match status" value="1"/>
</dbReference>
<dbReference type="Gene3D" id="3.30.160.240">
    <property type="entry name" value="Rv1738"/>
    <property type="match status" value="1"/>
</dbReference>
<comment type="caution">
    <text evidence="1">The sequence shown here is derived from an EMBL/GenBank/DDBJ whole genome shotgun (WGS) entry which is preliminary data.</text>
</comment>
<dbReference type="Pfam" id="PF08962">
    <property type="entry name" value="Rv2632c-like"/>
    <property type="match status" value="1"/>
</dbReference>
<gene>
    <name evidence="1" type="ORF">GCM10010170_066040</name>
</gene>
<accession>A0ABP5U155</accession>
<reference evidence="2" key="1">
    <citation type="journal article" date="2019" name="Int. J. Syst. Evol. Microbiol.">
        <title>The Global Catalogue of Microorganisms (GCM) 10K type strain sequencing project: providing services to taxonomists for standard genome sequencing and annotation.</title>
        <authorList>
            <consortium name="The Broad Institute Genomics Platform"/>
            <consortium name="The Broad Institute Genome Sequencing Center for Infectious Disease"/>
            <person name="Wu L."/>
            <person name="Ma J."/>
        </authorList>
    </citation>
    <scope>NUCLEOTIDE SEQUENCE [LARGE SCALE GENOMIC DNA]</scope>
    <source>
        <strain evidence="2">JCM 3272</strain>
    </source>
</reference>
<evidence type="ECO:0000313" key="2">
    <source>
        <dbReference type="Proteomes" id="UP001501444"/>
    </source>
</evidence>
<dbReference type="InterPro" id="IPR038070">
    <property type="entry name" value="Rv2632c-like_sf"/>
</dbReference>
<sequence>MIASKRWSVDLFIGERDGRTHAEARLLKEDGGHLVGTGEARLNPSDQDVPMIGDELAVARALSDLGHQLLATASADIEARSHRPVYLSG</sequence>
<evidence type="ECO:0000313" key="1">
    <source>
        <dbReference type="EMBL" id="GAA2366934.1"/>
    </source>
</evidence>
<dbReference type="InterPro" id="IPR015057">
    <property type="entry name" value="Rv2632c-like"/>
</dbReference>
<proteinExistence type="predicted"/>
<dbReference type="Proteomes" id="UP001501444">
    <property type="component" value="Unassembled WGS sequence"/>
</dbReference>
<organism evidence="1 2">
    <name type="scientific">Dactylosporangium salmoneum</name>
    <dbReference type="NCBI Taxonomy" id="53361"/>
    <lineage>
        <taxon>Bacteria</taxon>
        <taxon>Bacillati</taxon>
        <taxon>Actinomycetota</taxon>
        <taxon>Actinomycetes</taxon>
        <taxon>Micromonosporales</taxon>
        <taxon>Micromonosporaceae</taxon>
        <taxon>Dactylosporangium</taxon>
    </lineage>
</organism>